<organism evidence="2 3">
    <name type="scientific">Desulfofarcimen acetoxidans (strain ATCC 49208 / DSM 771 / KCTC 5769 / VKM B-1644 / 5575)</name>
    <name type="common">Desulfotomaculum acetoxidans</name>
    <dbReference type="NCBI Taxonomy" id="485916"/>
    <lineage>
        <taxon>Bacteria</taxon>
        <taxon>Bacillati</taxon>
        <taxon>Bacillota</taxon>
        <taxon>Clostridia</taxon>
        <taxon>Eubacteriales</taxon>
        <taxon>Peptococcaceae</taxon>
        <taxon>Desulfofarcimen</taxon>
    </lineage>
</organism>
<sequence>MERNQCFILLIKDMIKTFPAFSAAVIFILLIFAQPAASQASVTVQAVPGLNGIYKQSRPLEIKISVNNDGPAINGYVKLVPKDDEGRPLNYMTAYRRSVEIPAGTNYKTVMLIFEENGPLKADVELWSGNSRLAKAKIQGTTVDQRGSIILALNEKTLQGGLMSYADKTFGLNSTVKYLPIADLPADYFALSVADVIVVEPESIGQLNAKQVSVIKDWVKLGGKLILSEGAGTAANQPFAEFCPPSNNTADLFKISAGRGTVIYSRPGVGNVSGTDKEYWESFIKQYADSDNKNVKEVIINEGMRNNGNLVDTSSYIPQLKFPSLSSLAVFWVIYLLLVGPLVYYILKRYDRRELAWIVIPVFSLVASVAVFLASPSQKLPDPFGQTLSIIEILDEHLAEVRSAGSFITVKGGLLQVESPQDAIVFPVNVYSSMKEPNEVEIKNNSQEISYRNVEYWSIRQASLYTLWSDYGRVEADLQLTGNRIVGKVKNATKTDLKNCKIQVAGRLIDLGELSIGKEIQVSEDLSKWPILNRWGNMEERQRQERIQKDTSIIREERMLSDKLGTDGQLSTRIEFSGWSEQKSSLFQIKQAKNRQEQNNLTLVRQYFPLQLPAGVPVKLPPGLVPAQVTDGFYGEEPGGVVSRGDITFEYNLNGLFAEAKFVLQTVHIGDLPETALQNGIKIYDWQKNAWVEFKPGKKSITGVEMTQGMVSLSGEDLNRCLSTEKELRLKLSGGEQKPKIILPPQLSIEGVTQ</sequence>
<keyword evidence="1" id="KW-1133">Transmembrane helix</keyword>
<dbReference type="EMBL" id="CP001720">
    <property type="protein sequence ID" value="ACV62633.1"/>
    <property type="molecule type" value="Genomic_DNA"/>
</dbReference>
<accession>C8VX57</accession>
<dbReference type="HOGENOM" id="CLU_018243_0_0_9"/>
<dbReference type="RefSeq" id="WP_015757344.1">
    <property type="nucleotide sequence ID" value="NC_013216.1"/>
</dbReference>
<feature type="transmembrane region" description="Helical" evidence="1">
    <location>
        <begin position="325"/>
        <end position="347"/>
    </location>
</feature>
<reference evidence="2 3" key="1">
    <citation type="journal article" date="2009" name="Stand. Genomic Sci.">
        <title>Complete genome sequence of Desulfotomaculum acetoxidans type strain (5575).</title>
        <authorList>
            <person name="Spring S."/>
            <person name="Lapidus A."/>
            <person name="Schroder M."/>
            <person name="Gleim D."/>
            <person name="Sims D."/>
            <person name="Meincke L."/>
            <person name="Glavina Del Rio T."/>
            <person name="Tice H."/>
            <person name="Copeland A."/>
            <person name="Cheng J.F."/>
            <person name="Lucas S."/>
            <person name="Chen F."/>
            <person name="Nolan M."/>
            <person name="Bruce D."/>
            <person name="Goodwin L."/>
            <person name="Pitluck S."/>
            <person name="Ivanova N."/>
            <person name="Mavromatis K."/>
            <person name="Mikhailova N."/>
            <person name="Pati A."/>
            <person name="Chen A."/>
            <person name="Palaniappan K."/>
            <person name="Land M."/>
            <person name="Hauser L."/>
            <person name="Chang Y.J."/>
            <person name="Jeffries C.D."/>
            <person name="Chain P."/>
            <person name="Saunders E."/>
            <person name="Brettin T."/>
            <person name="Detter J.C."/>
            <person name="Goker M."/>
            <person name="Bristow J."/>
            <person name="Eisen J.A."/>
            <person name="Markowitz V."/>
            <person name="Hugenholtz P."/>
            <person name="Kyrpides N.C."/>
            <person name="Klenk H.P."/>
            <person name="Han C."/>
        </authorList>
    </citation>
    <scope>NUCLEOTIDE SEQUENCE [LARGE SCALE GENOMIC DNA]</scope>
    <source>
        <strain evidence="3">ATCC 49208 / DSM 771 / VKM B-1644</strain>
    </source>
</reference>
<protein>
    <submittedName>
        <fullName evidence="2">Uncharacterized protein</fullName>
    </submittedName>
</protein>
<evidence type="ECO:0000313" key="2">
    <source>
        <dbReference type="EMBL" id="ACV62633.1"/>
    </source>
</evidence>
<keyword evidence="1" id="KW-0472">Membrane</keyword>
<dbReference type="eggNOG" id="COG0318">
    <property type="taxonomic scope" value="Bacteria"/>
</dbReference>
<feature type="transmembrane region" description="Helical" evidence="1">
    <location>
        <begin position="354"/>
        <end position="374"/>
    </location>
</feature>
<name>C8VX57_DESAS</name>
<dbReference type="OrthoDB" id="137965at2"/>
<evidence type="ECO:0000313" key="3">
    <source>
        <dbReference type="Proteomes" id="UP000002217"/>
    </source>
</evidence>
<gene>
    <name evidence="2" type="ordered locus">Dtox_1780</name>
</gene>
<keyword evidence="3" id="KW-1185">Reference proteome</keyword>
<keyword evidence="1" id="KW-0812">Transmembrane</keyword>
<dbReference type="KEGG" id="dae:Dtox_1780"/>
<dbReference type="STRING" id="485916.Dtox_1780"/>
<dbReference type="Proteomes" id="UP000002217">
    <property type="component" value="Chromosome"/>
</dbReference>
<evidence type="ECO:0000256" key="1">
    <source>
        <dbReference type="SAM" id="Phobius"/>
    </source>
</evidence>
<dbReference type="AlphaFoldDB" id="C8VX57"/>
<proteinExistence type="predicted"/>